<dbReference type="PRINTS" id="PR01036">
    <property type="entry name" value="TCRTETB"/>
</dbReference>
<comment type="subcellular location">
    <subcellularLocation>
        <location evidence="1">Membrane</location>
        <topology evidence="1">Multi-pass membrane protein</topology>
    </subcellularLocation>
</comment>
<dbReference type="GO" id="GO:0022857">
    <property type="term" value="F:transmembrane transporter activity"/>
    <property type="evidence" value="ECO:0007669"/>
    <property type="project" value="InterPro"/>
</dbReference>
<dbReference type="Gene3D" id="1.20.1720.10">
    <property type="entry name" value="Multidrug resistance protein D"/>
    <property type="match status" value="1"/>
</dbReference>
<keyword evidence="3 5" id="KW-1133">Transmembrane helix</keyword>
<feature type="transmembrane region" description="Helical" evidence="5">
    <location>
        <begin position="333"/>
        <end position="352"/>
    </location>
</feature>
<feature type="transmembrane region" description="Helical" evidence="5">
    <location>
        <begin position="228"/>
        <end position="247"/>
    </location>
</feature>
<feature type="transmembrane region" description="Helical" evidence="5">
    <location>
        <begin position="202"/>
        <end position="222"/>
    </location>
</feature>
<sequence length="471" mass="52210">MTEYSEEREAKVKRYMPYILATAIFMQMLDSTILNTAIPAIASDLGESPLNMQGAIISYVLTLALFIPISGYFADKFGTQKTFLVSLVIFIIGSVLCASSQSLNFLIFARFVQGLGGALMTPVARLALIKTYPRNEYVQAMNYAIIPALLGPIAGPLVGGYLVEYISWHWIFLINIPFGLLGFYMALKYLPNFEGVNTKLDYKGFLIFGTACLLLSVALEYLSELDRIVIVSLLILAGVILLYLYYLHAKKVGRSAIFPLHLFQVRTFRVGIVGNLVCRLGVSSIPLLIPLLIQVAYGRSASTAGWIIAPMSISVMATKSVVVPILDYFGYRNILKINTLIIGVIIIIIGFVPQNWNILWYVGILIILGFFNSIQFTTMNAISIADLRDHQTSSGNSLLSVNQQLSMGFGIGIGLAILRVFKSSEVITNNDVYFAFKYTFIFIGLLTILSSFVFSRLNYRDGDNLKTKKAK</sequence>
<feature type="transmembrane region" description="Helical" evidence="5">
    <location>
        <begin position="18"/>
        <end position="42"/>
    </location>
</feature>
<feature type="transmembrane region" description="Helical" evidence="5">
    <location>
        <begin position="83"/>
        <end position="101"/>
    </location>
</feature>
<evidence type="ECO:0000256" key="4">
    <source>
        <dbReference type="ARBA" id="ARBA00023136"/>
    </source>
</evidence>
<evidence type="ECO:0000259" key="6">
    <source>
        <dbReference type="PROSITE" id="PS50850"/>
    </source>
</evidence>
<keyword evidence="4 5" id="KW-0472">Membrane</keyword>
<dbReference type="PANTHER" id="PTHR23501">
    <property type="entry name" value="MAJOR FACILITATOR SUPERFAMILY"/>
    <property type="match status" value="1"/>
</dbReference>
<organism evidence="7 8">
    <name type="scientific">Balneicella halophila</name>
    <dbReference type="NCBI Taxonomy" id="1537566"/>
    <lineage>
        <taxon>Bacteria</taxon>
        <taxon>Pseudomonadati</taxon>
        <taxon>Bacteroidota</taxon>
        <taxon>Bacteroidia</taxon>
        <taxon>Bacteroidales</taxon>
        <taxon>Balneicellaceae</taxon>
        <taxon>Balneicella</taxon>
    </lineage>
</organism>
<dbReference type="Gene3D" id="1.20.1250.20">
    <property type="entry name" value="MFS general substrate transporter like domains"/>
    <property type="match status" value="1"/>
</dbReference>
<feature type="transmembrane region" description="Helical" evidence="5">
    <location>
        <begin position="107"/>
        <end position="128"/>
    </location>
</feature>
<feature type="domain" description="Major facilitator superfamily (MFS) profile" evidence="6">
    <location>
        <begin position="16"/>
        <end position="462"/>
    </location>
</feature>
<dbReference type="Proteomes" id="UP000251835">
    <property type="component" value="Unassembled WGS sequence"/>
</dbReference>
<feature type="transmembrane region" description="Helical" evidence="5">
    <location>
        <begin position="168"/>
        <end position="190"/>
    </location>
</feature>
<reference evidence="7 8" key="1">
    <citation type="submission" date="2018-05" db="EMBL/GenBank/DDBJ databases">
        <title>Genomic Encyclopedia of Type Strains, Phase IV (KMG-IV): sequencing the most valuable type-strain genomes for metagenomic binning, comparative biology and taxonomic classification.</title>
        <authorList>
            <person name="Goeker M."/>
        </authorList>
    </citation>
    <scope>NUCLEOTIDE SEQUENCE [LARGE SCALE GENOMIC DNA]</scope>
    <source>
        <strain evidence="7 8">DSM 28579</strain>
    </source>
</reference>
<dbReference type="RefSeq" id="WP_116495760.1">
    <property type="nucleotide sequence ID" value="NZ_QENZ01000003.1"/>
</dbReference>
<evidence type="ECO:0000256" key="5">
    <source>
        <dbReference type="SAM" id="Phobius"/>
    </source>
</evidence>
<feature type="transmembrane region" description="Helical" evidence="5">
    <location>
        <begin position="305"/>
        <end position="326"/>
    </location>
</feature>
<feature type="transmembrane region" description="Helical" evidence="5">
    <location>
        <begin position="54"/>
        <end position="74"/>
    </location>
</feature>
<dbReference type="InterPro" id="IPR011701">
    <property type="entry name" value="MFS"/>
</dbReference>
<gene>
    <name evidence="7" type="ORF">C7377_0526</name>
</gene>
<comment type="caution">
    <text evidence="7">The sequence shown here is derived from an EMBL/GenBank/DDBJ whole genome shotgun (WGS) entry which is preliminary data.</text>
</comment>
<keyword evidence="8" id="KW-1185">Reference proteome</keyword>
<keyword evidence="2 5" id="KW-0812">Transmembrane</keyword>
<dbReference type="InterPro" id="IPR036259">
    <property type="entry name" value="MFS_trans_sf"/>
</dbReference>
<feature type="transmembrane region" description="Helical" evidence="5">
    <location>
        <begin position="398"/>
        <end position="418"/>
    </location>
</feature>
<evidence type="ECO:0000256" key="2">
    <source>
        <dbReference type="ARBA" id="ARBA00022692"/>
    </source>
</evidence>
<proteinExistence type="predicted"/>
<dbReference type="CDD" id="cd17503">
    <property type="entry name" value="MFS_LmrB_MDR_like"/>
    <property type="match status" value="1"/>
</dbReference>
<dbReference type="GO" id="GO:0005886">
    <property type="term" value="C:plasma membrane"/>
    <property type="evidence" value="ECO:0007669"/>
    <property type="project" value="TreeGrafter"/>
</dbReference>
<evidence type="ECO:0000256" key="3">
    <source>
        <dbReference type="ARBA" id="ARBA00022989"/>
    </source>
</evidence>
<feature type="transmembrane region" description="Helical" evidence="5">
    <location>
        <begin position="140"/>
        <end position="162"/>
    </location>
</feature>
<name>A0A7L4URD1_BALHA</name>
<dbReference type="EMBL" id="QENZ01000003">
    <property type="protein sequence ID" value="PVX52219.1"/>
    <property type="molecule type" value="Genomic_DNA"/>
</dbReference>
<dbReference type="Pfam" id="PF07690">
    <property type="entry name" value="MFS_1"/>
    <property type="match status" value="1"/>
</dbReference>
<protein>
    <submittedName>
        <fullName evidence="7">EmrB/QacA subfamily drug resistance transporter</fullName>
    </submittedName>
</protein>
<dbReference type="PANTHER" id="PTHR23501:SF1">
    <property type="entry name" value="TRANSPORT PROTEIN HSRA-RELATED"/>
    <property type="match status" value="1"/>
</dbReference>
<evidence type="ECO:0000256" key="1">
    <source>
        <dbReference type="ARBA" id="ARBA00004141"/>
    </source>
</evidence>
<dbReference type="PROSITE" id="PS50850">
    <property type="entry name" value="MFS"/>
    <property type="match status" value="1"/>
</dbReference>
<dbReference type="SUPFAM" id="SSF103473">
    <property type="entry name" value="MFS general substrate transporter"/>
    <property type="match status" value="1"/>
</dbReference>
<dbReference type="AlphaFoldDB" id="A0A7L4URD1"/>
<dbReference type="OrthoDB" id="9807274at2"/>
<dbReference type="InterPro" id="IPR020846">
    <property type="entry name" value="MFS_dom"/>
</dbReference>
<accession>A0A7L4URD1</accession>
<feature type="transmembrane region" description="Helical" evidence="5">
    <location>
        <begin position="268"/>
        <end position="293"/>
    </location>
</feature>
<feature type="transmembrane region" description="Helical" evidence="5">
    <location>
        <begin position="358"/>
        <end position="377"/>
    </location>
</feature>
<evidence type="ECO:0000313" key="8">
    <source>
        <dbReference type="Proteomes" id="UP000251835"/>
    </source>
</evidence>
<feature type="transmembrane region" description="Helical" evidence="5">
    <location>
        <begin position="438"/>
        <end position="459"/>
    </location>
</feature>
<evidence type="ECO:0000313" key="7">
    <source>
        <dbReference type="EMBL" id="PVX52219.1"/>
    </source>
</evidence>